<accession>A0A6G7YLZ0</accession>
<dbReference type="Pfam" id="PF00593">
    <property type="entry name" value="TonB_dep_Rec_b-barrel"/>
    <property type="match status" value="1"/>
</dbReference>
<dbReference type="InterPro" id="IPR010104">
    <property type="entry name" value="TonB_rcpt_bac"/>
</dbReference>
<feature type="signal peptide" evidence="6">
    <location>
        <begin position="1"/>
        <end position="36"/>
    </location>
</feature>
<dbReference type="Gene3D" id="2.170.130.10">
    <property type="entry name" value="TonB-dependent receptor, plug domain"/>
    <property type="match status" value="1"/>
</dbReference>
<keyword evidence="3" id="KW-0998">Cell outer membrane</keyword>
<keyword evidence="9" id="KW-0675">Receptor</keyword>
<dbReference type="AlphaFoldDB" id="A0A6G7YLZ0"/>
<reference evidence="9 10" key="1">
    <citation type="submission" date="2020-03" db="EMBL/GenBank/DDBJ databases">
        <title>Sphingomonas sp. nov., isolated from fish.</title>
        <authorList>
            <person name="Hyun D.-W."/>
            <person name="Bae J.-W."/>
        </authorList>
    </citation>
    <scope>NUCLEOTIDE SEQUENCE [LARGE SCALE GENOMIC DNA]</scope>
    <source>
        <strain evidence="9 10">HDW15B</strain>
    </source>
</reference>
<dbReference type="InterPro" id="IPR036942">
    <property type="entry name" value="Beta-barrel_TonB_sf"/>
</dbReference>
<keyword evidence="10" id="KW-1185">Reference proteome</keyword>
<dbReference type="EMBL" id="CP049869">
    <property type="protein sequence ID" value="QIK77747.1"/>
    <property type="molecule type" value="Genomic_DNA"/>
</dbReference>
<evidence type="ECO:0000256" key="5">
    <source>
        <dbReference type="SAM" id="MobiDB-lite"/>
    </source>
</evidence>
<dbReference type="Pfam" id="PF07715">
    <property type="entry name" value="Plug"/>
    <property type="match status" value="1"/>
</dbReference>
<protein>
    <submittedName>
        <fullName evidence="9">TonB-dependent receptor</fullName>
    </submittedName>
</protein>
<evidence type="ECO:0000313" key="10">
    <source>
        <dbReference type="Proteomes" id="UP000503222"/>
    </source>
</evidence>
<dbReference type="InterPro" id="IPR037066">
    <property type="entry name" value="Plug_dom_sf"/>
</dbReference>
<proteinExistence type="inferred from homology"/>
<sequence>MTQRNSTEPASRVLRTALLLGASVFATCSLPAAAFAQDQASSPEVAPEDNAANTSTADQTGGGTAVNTGQNGPAATSDTGDEIVVTGVRASLQRARDIKRTSSGVVDAVSAEEIGKFPDTNLAESLQRIPGVSIERRAGEGNFVTVRGFGPTFNLVTVNGRQLATSDVGTVGTDGGDFGRATSRSFDFSNLASEGVSRLEVYKTGRANIPSGGIGAAINVVTQRPLEGRESGLRGSVGAKALYDTSLDNFRVTPELSGVVSWSDPNDTFGVSLFGAYQKRKSAAAAAISNDWNITTFANMPGRQNVADDPATAANEAAGNTVITNAPSDPNQLVAIPNDSRYDYSKFSRERINLNGTVQFKPFETLTLTADALYAQNKLKEDRAEQTNWFNRPFDHVTFDDDDVVATAIYLDEGTKYGTKDIGFENIHRQTKNKLHSYGLNANWEIAPGFTLNLDGNTSKSKSGPDSKNGNSSTLVGFGAPVVDGHSVDYSGDIPQQVWTLNDSGLGTDGIRGTPDDRGNNNGVLDIGDLGTQIARTNASYQTQRVNQFRADLGWDFGDGARFDVGATRINSKMRSTRTQTQQALGDWGIGQVSDINTFASDIVSQFCLGCQFEHYNPTNADTAFMVNAEDLYGVLSPLYAADGEPLRAGTQAPHAVGITGLDDDRVKERVTSIYAQLGWKGDFAGRPAAVNAGIRWETTKVQSDAVVAVPDRIQWDSDNDFSRQIDFANVVLAERSGTGKYSNFLPSVDFRIEPIDNLVARVSVSKTLARPDYGNLFASESVNAPNRPTYLGGVATGTTGNPNLKPLVSGNLDISLEYYYARSSYVSAGFFAKNVKNFIGQGTFEQNLFGLRDQSSGAAGTRSGIAVAQLGSLGVPVSDVTLFTYTALLVANNGNTAATNAQIQANLAAGGQQLNQTFVDQVLRDYNVNPLNAAAGGFAADPLFIFNVTRPINNRTGKIHGVELQGQHFFGNSGFGLAASLTKVFGDVNFDRGSNPGTNVFALTGLSDSANVTGIFEKYGFSARVAYNWRGKFLSQVNLGGSRNPRYFEPFGTLDFSLGYDVTDRLALSFEGINVLGEDIRMYGRSKRQVFFAQENYPRYYLGARYRFGGGAPTVAPAPAYVAPPAPPAPATQTCPDGSVIDAAASCPVPPPPPAAAPSGERG</sequence>
<dbReference type="NCBIfam" id="TIGR01782">
    <property type="entry name" value="TonB-Xanth-Caul"/>
    <property type="match status" value="1"/>
</dbReference>
<keyword evidence="6" id="KW-0732">Signal</keyword>
<evidence type="ECO:0000313" key="9">
    <source>
        <dbReference type="EMBL" id="QIK77747.1"/>
    </source>
</evidence>
<evidence type="ECO:0000259" key="8">
    <source>
        <dbReference type="Pfam" id="PF07715"/>
    </source>
</evidence>
<organism evidence="9 10">
    <name type="scientific">Sphingomonas piscis</name>
    <dbReference type="NCBI Taxonomy" id="2714943"/>
    <lineage>
        <taxon>Bacteria</taxon>
        <taxon>Pseudomonadati</taxon>
        <taxon>Pseudomonadota</taxon>
        <taxon>Alphaproteobacteria</taxon>
        <taxon>Sphingomonadales</taxon>
        <taxon>Sphingomonadaceae</taxon>
        <taxon>Sphingomonas</taxon>
    </lineage>
</organism>
<feature type="region of interest" description="Disordered" evidence="5">
    <location>
        <begin position="1143"/>
        <end position="1164"/>
    </location>
</feature>
<dbReference type="InterPro" id="IPR000531">
    <property type="entry name" value="Beta-barrel_TonB"/>
</dbReference>
<dbReference type="PANTHER" id="PTHR40980:SF3">
    <property type="entry name" value="TONB-DEPENDENT RECEPTOR-LIKE BETA-BARREL DOMAIN-CONTAINING PROTEIN"/>
    <property type="match status" value="1"/>
</dbReference>
<dbReference type="Proteomes" id="UP000503222">
    <property type="component" value="Chromosome"/>
</dbReference>
<comment type="similarity">
    <text evidence="4">Belongs to the TonB-dependent receptor family.</text>
</comment>
<evidence type="ECO:0000256" key="2">
    <source>
        <dbReference type="ARBA" id="ARBA00023136"/>
    </source>
</evidence>
<dbReference type="InterPro" id="IPR012910">
    <property type="entry name" value="Plug_dom"/>
</dbReference>
<name>A0A6G7YLZ0_9SPHN</name>
<gene>
    <name evidence="9" type="ORF">G7077_01285</name>
</gene>
<dbReference type="KEGG" id="spii:G7077_01285"/>
<dbReference type="GO" id="GO:0009279">
    <property type="term" value="C:cell outer membrane"/>
    <property type="evidence" value="ECO:0007669"/>
    <property type="project" value="UniProtKB-SubCell"/>
</dbReference>
<evidence type="ECO:0000256" key="1">
    <source>
        <dbReference type="ARBA" id="ARBA00004442"/>
    </source>
</evidence>
<feature type="chain" id="PRO_5026110389" evidence="6">
    <location>
        <begin position="37"/>
        <end position="1164"/>
    </location>
</feature>
<feature type="compositionally biased region" description="Polar residues" evidence="5">
    <location>
        <begin position="51"/>
        <end position="78"/>
    </location>
</feature>
<dbReference type="RefSeq" id="WP_206367660.1">
    <property type="nucleotide sequence ID" value="NZ_CP049869.1"/>
</dbReference>
<dbReference type="SUPFAM" id="SSF56935">
    <property type="entry name" value="Porins"/>
    <property type="match status" value="1"/>
</dbReference>
<keyword evidence="2 4" id="KW-0472">Membrane</keyword>
<feature type="domain" description="TonB-dependent receptor-like beta-barrel" evidence="7">
    <location>
        <begin position="500"/>
        <end position="917"/>
    </location>
</feature>
<dbReference type="Gene3D" id="2.40.170.20">
    <property type="entry name" value="TonB-dependent receptor, beta-barrel domain"/>
    <property type="match status" value="1"/>
</dbReference>
<feature type="region of interest" description="Disordered" evidence="5">
    <location>
        <begin position="40"/>
        <end position="82"/>
    </location>
</feature>
<comment type="subcellular location">
    <subcellularLocation>
        <location evidence="1 4">Cell outer membrane</location>
    </subcellularLocation>
</comment>
<feature type="domain" description="TonB-dependent receptor plug" evidence="8">
    <location>
        <begin position="99"/>
        <end position="215"/>
    </location>
</feature>
<evidence type="ECO:0000259" key="7">
    <source>
        <dbReference type="Pfam" id="PF00593"/>
    </source>
</evidence>
<evidence type="ECO:0000256" key="6">
    <source>
        <dbReference type="SAM" id="SignalP"/>
    </source>
</evidence>
<keyword evidence="4" id="KW-0798">TonB box</keyword>
<evidence type="ECO:0000256" key="3">
    <source>
        <dbReference type="ARBA" id="ARBA00023237"/>
    </source>
</evidence>
<evidence type="ECO:0000256" key="4">
    <source>
        <dbReference type="RuleBase" id="RU003357"/>
    </source>
</evidence>
<dbReference type="PANTHER" id="PTHR40980">
    <property type="entry name" value="PLUG DOMAIN-CONTAINING PROTEIN"/>
    <property type="match status" value="1"/>
</dbReference>